<name>A0A7Z9BGK4_9CYAN</name>
<dbReference type="AlphaFoldDB" id="A0A7Z9BGK4"/>
<reference evidence="1" key="1">
    <citation type="submission" date="2019-10" db="EMBL/GenBank/DDBJ databases">
        <authorList>
            <consortium name="Genoscope - CEA"/>
            <person name="William W."/>
        </authorList>
    </citation>
    <scope>NUCLEOTIDE SEQUENCE [LARGE SCALE GENOMIC DNA]</scope>
    <source>
        <strain evidence="1">BBR_PRJEB10994</strain>
    </source>
</reference>
<gene>
    <name evidence="1" type="ORF">PL9631_1060259</name>
</gene>
<organism evidence="1 2">
    <name type="scientific">Planktothrix paucivesiculata PCC 9631</name>
    <dbReference type="NCBI Taxonomy" id="671071"/>
    <lineage>
        <taxon>Bacteria</taxon>
        <taxon>Bacillati</taxon>
        <taxon>Cyanobacteriota</taxon>
        <taxon>Cyanophyceae</taxon>
        <taxon>Oscillatoriophycideae</taxon>
        <taxon>Oscillatoriales</taxon>
        <taxon>Microcoleaceae</taxon>
        <taxon>Planktothrix</taxon>
    </lineage>
</organism>
<accession>A0A7Z9BGK4</accession>
<evidence type="ECO:0000313" key="1">
    <source>
        <dbReference type="EMBL" id="VXD12944.1"/>
    </source>
</evidence>
<comment type="caution">
    <text evidence="1">The sequence shown here is derived from an EMBL/GenBank/DDBJ whole genome shotgun (WGS) entry which is preliminary data.</text>
</comment>
<proteinExistence type="predicted"/>
<keyword evidence="2" id="KW-1185">Reference proteome</keyword>
<evidence type="ECO:0000313" key="2">
    <source>
        <dbReference type="Proteomes" id="UP000182190"/>
    </source>
</evidence>
<sequence>MPLIYRLQYLALSVYPNVHSLNQGTTTLTAQTHWMAMKELLLQFAQDLT</sequence>
<dbReference type="Proteomes" id="UP000182190">
    <property type="component" value="Unassembled WGS sequence"/>
</dbReference>
<dbReference type="EMBL" id="CZCS02000009">
    <property type="protein sequence ID" value="VXD12944.1"/>
    <property type="molecule type" value="Genomic_DNA"/>
</dbReference>
<protein>
    <submittedName>
        <fullName evidence="1">Uncharacterized protein</fullName>
    </submittedName>
</protein>